<name>A0A386KII8_9CAUD</name>
<evidence type="ECO:0000313" key="1">
    <source>
        <dbReference type="EMBL" id="AYD85455.1"/>
    </source>
</evidence>
<evidence type="ECO:0000313" key="2">
    <source>
        <dbReference type="Proteomes" id="UP000268320"/>
    </source>
</evidence>
<dbReference type="Proteomes" id="UP000268320">
    <property type="component" value="Genome"/>
</dbReference>
<protein>
    <submittedName>
        <fullName evidence="1">Uncharacterized protein</fullName>
    </submittedName>
</protein>
<dbReference type="KEGG" id="vg:55004067"/>
<dbReference type="RefSeq" id="YP_009812992.1">
    <property type="nucleotide sequence ID" value="NC_048073.1"/>
</dbReference>
<proteinExistence type="predicted"/>
<organism evidence="1 2">
    <name type="scientific">Escherichia phage FEC19</name>
    <dbReference type="NCBI Taxonomy" id="2315486"/>
    <lineage>
        <taxon>Viruses</taxon>
        <taxon>Duplodnaviria</taxon>
        <taxon>Heunggongvirae</taxon>
        <taxon>Uroviricota</taxon>
        <taxon>Caudoviricetes</taxon>
        <taxon>Lindbergviridae</taxon>
        <taxon>Wifcevirus</taxon>
        <taxon>Wifcevirus FEC19</taxon>
    </lineage>
</organism>
<keyword evidence="2" id="KW-1185">Reference proteome</keyword>
<dbReference type="GeneID" id="55004067"/>
<sequence length="87" mass="9560">MGAFRNEFVWNVTSSLSTCPNCASDVIKVRQHRNAEEGAWEDGDLVECQCCSHEGVVELYAGEGCPPAERTARVEWDATDSIGDPQQ</sequence>
<accession>A0A386KII8</accession>
<dbReference type="EMBL" id="MH816966">
    <property type="protein sequence ID" value="AYD85455.1"/>
    <property type="molecule type" value="Genomic_DNA"/>
</dbReference>
<reference evidence="1 2" key="1">
    <citation type="submission" date="2018-08" db="EMBL/GenBank/DDBJ databases">
        <title>Characterization and Complete Genome Sequence Analysis of a Lytic Bacteriophage FEC19 infecting Escherichia coli O157:H7.</title>
        <authorList>
            <person name="Fan C."/>
            <person name="Zhao C."/>
            <person name="Tie D."/>
            <person name="Sun Y."/>
        </authorList>
    </citation>
    <scope>NUCLEOTIDE SEQUENCE [LARGE SCALE GENOMIC DNA]</scope>
</reference>